<dbReference type="STRING" id="1272.GCA_900014985_02563"/>
<sequence length="108" mass="11139">MSDERPAPPHTGLDPVDRVLAREAEIALLPVTERSAAYEALHAQLERVLEERPGALPTGLTGGPASGTSQAEERPGNALAGAWATTPEGGEPSGHHASSRPGAFGAER</sequence>
<evidence type="ECO:0000256" key="1">
    <source>
        <dbReference type="SAM" id="MobiDB-lite"/>
    </source>
</evidence>
<feature type="region of interest" description="Disordered" evidence="1">
    <location>
        <begin position="52"/>
        <end position="108"/>
    </location>
</feature>
<dbReference type="Proteomes" id="UP000315730">
    <property type="component" value="Unassembled WGS sequence"/>
</dbReference>
<gene>
    <name evidence="2" type="ORF">KVA01_13240</name>
</gene>
<dbReference type="AlphaFoldDB" id="A0A4Y4D5B8"/>
<reference evidence="2 3" key="1">
    <citation type="submission" date="2019-06" db="EMBL/GenBank/DDBJ databases">
        <title>Whole genome shotgun sequence of Kocuria varians NBRC 15358.</title>
        <authorList>
            <person name="Hosoyama A."/>
            <person name="Uohara A."/>
            <person name="Ohji S."/>
            <person name="Ichikawa N."/>
        </authorList>
    </citation>
    <scope>NUCLEOTIDE SEQUENCE [LARGE SCALE GENOMIC DNA]</scope>
    <source>
        <strain evidence="2 3">NBRC 15358</strain>
    </source>
</reference>
<evidence type="ECO:0000313" key="3">
    <source>
        <dbReference type="Proteomes" id="UP000315730"/>
    </source>
</evidence>
<dbReference type="RefSeq" id="WP_068471197.1">
    <property type="nucleotide sequence ID" value="NZ_BJNW01000010.1"/>
</dbReference>
<dbReference type="OrthoDB" id="4883518at2"/>
<dbReference type="EMBL" id="BJNW01000010">
    <property type="protein sequence ID" value="GEC99169.1"/>
    <property type="molecule type" value="Genomic_DNA"/>
</dbReference>
<proteinExistence type="predicted"/>
<organism evidence="2 3">
    <name type="scientific">Kocuria varians</name>
    <name type="common">Micrococcus varians</name>
    <dbReference type="NCBI Taxonomy" id="1272"/>
    <lineage>
        <taxon>Bacteria</taxon>
        <taxon>Bacillati</taxon>
        <taxon>Actinomycetota</taxon>
        <taxon>Actinomycetes</taxon>
        <taxon>Micrococcales</taxon>
        <taxon>Micrococcaceae</taxon>
        <taxon>Kocuria</taxon>
    </lineage>
</organism>
<accession>A0A4Y4D5B8</accession>
<protein>
    <submittedName>
        <fullName evidence="2">Uncharacterized protein</fullName>
    </submittedName>
</protein>
<keyword evidence="3" id="KW-1185">Reference proteome</keyword>
<comment type="caution">
    <text evidence="2">The sequence shown here is derived from an EMBL/GenBank/DDBJ whole genome shotgun (WGS) entry which is preliminary data.</text>
</comment>
<name>A0A4Y4D5B8_KOCVA</name>
<evidence type="ECO:0000313" key="2">
    <source>
        <dbReference type="EMBL" id="GEC99169.1"/>
    </source>
</evidence>